<dbReference type="OrthoDB" id="8454348at2"/>
<dbReference type="RefSeq" id="WP_011719654.1">
    <property type="nucleotide sequence ID" value="NC_008578.1"/>
</dbReference>
<dbReference type="Proteomes" id="UP000008221">
    <property type="component" value="Chromosome"/>
</dbReference>
<name>A0LT31_ACIC1</name>
<accession>A0LT31</accession>
<dbReference type="STRING" id="351607.Acel_0818"/>
<evidence type="ECO:0000313" key="1">
    <source>
        <dbReference type="EMBL" id="ABK52591.1"/>
    </source>
</evidence>
<gene>
    <name evidence="1" type="ordered locus">Acel_0818</name>
</gene>
<dbReference type="EMBL" id="CP000481">
    <property type="protein sequence ID" value="ABK52591.1"/>
    <property type="molecule type" value="Genomic_DNA"/>
</dbReference>
<reference evidence="1 2" key="1">
    <citation type="journal article" date="2009" name="Genome Res.">
        <title>Complete genome of the cellulolytic thermophile Acidothermus cellulolyticus 11B provides insights into its ecophysiological and evolutionary adaptations.</title>
        <authorList>
            <person name="Barabote R.D."/>
            <person name="Xie G."/>
            <person name="Leu D.H."/>
            <person name="Normand P."/>
            <person name="Necsulea A."/>
            <person name="Daubin V."/>
            <person name="Medigue C."/>
            <person name="Adney W.S."/>
            <person name="Xu X.C."/>
            <person name="Lapidus A."/>
            <person name="Parales R.E."/>
            <person name="Detter C."/>
            <person name="Pujic P."/>
            <person name="Bruce D."/>
            <person name="Lavire C."/>
            <person name="Challacombe J.F."/>
            <person name="Brettin T.S."/>
            <person name="Berry A.M."/>
        </authorList>
    </citation>
    <scope>NUCLEOTIDE SEQUENCE [LARGE SCALE GENOMIC DNA]</scope>
    <source>
        <strain evidence="2">ATCC 43068 / DSM 8971 / 11B</strain>
    </source>
</reference>
<protein>
    <submittedName>
        <fullName evidence="1">Uncharacterized protein</fullName>
    </submittedName>
</protein>
<dbReference type="HOGENOM" id="CLU_099743_0_0_11"/>
<keyword evidence="2" id="KW-1185">Reference proteome</keyword>
<dbReference type="eggNOG" id="ENOG502Z9KN">
    <property type="taxonomic scope" value="Bacteria"/>
</dbReference>
<sequence length="260" mass="29693">MMKHPVQIGFSQRVRLEWYESTANLVLAGNDEVSIYHILDEMLKETLSVVGNARRGTREKVITILMKIWVRPPRHLEDMKREGLQFLQRLSRRDRITVHWGMTMAVYPFWGTVATYVGRLLRLQGTATAGQVQRRVREQFGERSTVTRATQRVLRSFIDWGVLQETSERGSYAAGSVLDVTQRDVIAWLVEAALHAHQVRAAPLGTVLESTSLFPFRFSYLPPMRLVAESDRLDLLRYDLNQELITSRSNAPSVARSGGI</sequence>
<dbReference type="AlphaFoldDB" id="A0LT31"/>
<dbReference type="InParanoid" id="A0LT31"/>
<evidence type="ECO:0000313" key="2">
    <source>
        <dbReference type="Proteomes" id="UP000008221"/>
    </source>
</evidence>
<proteinExistence type="predicted"/>
<dbReference type="KEGG" id="ace:Acel_0818"/>
<organism evidence="1 2">
    <name type="scientific">Acidothermus cellulolyticus (strain ATCC 43068 / DSM 8971 / 11B)</name>
    <dbReference type="NCBI Taxonomy" id="351607"/>
    <lineage>
        <taxon>Bacteria</taxon>
        <taxon>Bacillati</taxon>
        <taxon>Actinomycetota</taxon>
        <taxon>Actinomycetes</taxon>
        <taxon>Acidothermales</taxon>
        <taxon>Acidothermaceae</taxon>
        <taxon>Acidothermus</taxon>
    </lineage>
</organism>